<accession>A0ACB8A8V6</accession>
<evidence type="ECO:0000313" key="1">
    <source>
        <dbReference type="EMBL" id="KAH7909518.1"/>
    </source>
</evidence>
<proteinExistence type="predicted"/>
<comment type="caution">
    <text evidence="1">The sequence shown here is derived from an EMBL/GenBank/DDBJ whole genome shotgun (WGS) entry which is preliminary data.</text>
</comment>
<reference evidence="1" key="1">
    <citation type="journal article" date="2021" name="New Phytol.">
        <title>Evolutionary innovations through gain and loss of genes in the ectomycorrhizal Boletales.</title>
        <authorList>
            <person name="Wu G."/>
            <person name="Miyauchi S."/>
            <person name="Morin E."/>
            <person name="Kuo A."/>
            <person name="Drula E."/>
            <person name="Varga T."/>
            <person name="Kohler A."/>
            <person name="Feng B."/>
            <person name="Cao Y."/>
            <person name="Lipzen A."/>
            <person name="Daum C."/>
            <person name="Hundley H."/>
            <person name="Pangilinan J."/>
            <person name="Johnson J."/>
            <person name="Barry K."/>
            <person name="LaButti K."/>
            <person name="Ng V."/>
            <person name="Ahrendt S."/>
            <person name="Min B."/>
            <person name="Choi I.G."/>
            <person name="Park H."/>
            <person name="Plett J.M."/>
            <person name="Magnuson J."/>
            <person name="Spatafora J.W."/>
            <person name="Nagy L.G."/>
            <person name="Henrissat B."/>
            <person name="Grigoriev I.V."/>
            <person name="Yang Z.L."/>
            <person name="Xu J."/>
            <person name="Martin F.M."/>
        </authorList>
    </citation>
    <scope>NUCLEOTIDE SEQUENCE</scope>
    <source>
        <strain evidence="1">ATCC 28755</strain>
    </source>
</reference>
<dbReference type="Proteomes" id="UP000790377">
    <property type="component" value="Unassembled WGS sequence"/>
</dbReference>
<dbReference type="EMBL" id="MU267755">
    <property type="protein sequence ID" value="KAH7909518.1"/>
    <property type="molecule type" value="Genomic_DNA"/>
</dbReference>
<protein>
    <submittedName>
        <fullName evidence="1">Uncharacterized protein</fullName>
    </submittedName>
</protein>
<name>A0ACB8A8V6_9AGAM</name>
<feature type="non-terminal residue" evidence="1">
    <location>
        <position position="117"/>
    </location>
</feature>
<evidence type="ECO:0000313" key="2">
    <source>
        <dbReference type="Proteomes" id="UP000790377"/>
    </source>
</evidence>
<organism evidence="1 2">
    <name type="scientific">Hygrophoropsis aurantiaca</name>
    <dbReference type="NCBI Taxonomy" id="72124"/>
    <lineage>
        <taxon>Eukaryota</taxon>
        <taxon>Fungi</taxon>
        <taxon>Dikarya</taxon>
        <taxon>Basidiomycota</taxon>
        <taxon>Agaricomycotina</taxon>
        <taxon>Agaricomycetes</taxon>
        <taxon>Agaricomycetidae</taxon>
        <taxon>Boletales</taxon>
        <taxon>Coniophorineae</taxon>
        <taxon>Hygrophoropsidaceae</taxon>
        <taxon>Hygrophoropsis</taxon>
    </lineage>
</organism>
<keyword evidence="2" id="KW-1185">Reference proteome</keyword>
<feature type="non-terminal residue" evidence="1">
    <location>
        <position position="1"/>
    </location>
</feature>
<sequence length="117" mass="13013">GFISFYEGMPVILRNRNISTELGITNGAQGIVRQINCDRTSIGLTSATSALVEFPRSRVHLSNLPEHYFPITPITWYFSTLLKDSSGNNQKYRVVRQQLPIQPAFAITGQSAQGKTL</sequence>
<gene>
    <name evidence="1" type="ORF">BJ138DRAFT_979897</name>
</gene>